<comment type="similarity">
    <text evidence="2">Belongs to the D-isomer specific 2-hydroxyacid dehydrogenase family.</text>
</comment>
<keyword evidence="1 2" id="KW-0560">Oxidoreductase</keyword>
<gene>
    <name evidence="5" type="ORF">G8E10_13770</name>
</gene>
<evidence type="ECO:0000256" key="2">
    <source>
        <dbReference type="RuleBase" id="RU003719"/>
    </source>
</evidence>
<dbReference type="SUPFAM" id="SSF52283">
    <property type="entry name" value="Formate/glycerate dehydrogenase catalytic domain-like"/>
    <property type="match status" value="1"/>
</dbReference>
<dbReference type="GO" id="GO:0016618">
    <property type="term" value="F:hydroxypyruvate reductase [NAD(P)H] activity"/>
    <property type="evidence" value="ECO:0007669"/>
    <property type="project" value="TreeGrafter"/>
</dbReference>
<feature type="domain" description="D-isomer specific 2-hydroxyacid dehydrogenase NAD-binding" evidence="4">
    <location>
        <begin position="104"/>
        <end position="276"/>
    </location>
</feature>
<dbReference type="PANTHER" id="PTHR10996">
    <property type="entry name" value="2-HYDROXYACID DEHYDROGENASE-RELATED"/>
    <property type="match status" value="1"/>
</dbReference>
<comment type="caution">
    <text evidence="5">The sequence shown here is derived from an EMBL/GenBank/DDBJ whole genome shotgun (WGS) entry which is preliminary data.</text>
</comment>
<dbReference type="GO" id="GO:0030267">
    <property type="term" value="F:glyoxylate reductase (NADPH) activity"/>
    <property type="evidence" value="ECO:0007669"/>
    <property type="project" value="TreeGrafter"/>
</dbReference>
<feature type="domain" description="D-isomer specific 2-hydroxyacid dehydrogenase catalytic" evidence="3">
    <location>
        <begin position="4"/>
        <end position="306"/>
    </location>
</feature>
<evidence type="ECO:0000313" key="5">
    <source>
        <dbReference type="EMBL" id="NHT76812.1"/>
    </source>
</evidence>
<proteinExistence type="inferred from homology"/>
<dbReference type="PANTHER" id="PTHR10996:SF283">
    <property type="entry name" value="GLYOXYLATE_HYDROXYPYRUVATE REDUCTASE B"/>
    <property type="match status" value="1"/>
</dbReference>
<evidence type="ECO:0000259" key="3">
    <source>
        <dbReference type="Pfam" id="PF00389"/>
    </source>
</evidence>
<reference evidence="5" key="1">
    <citation type="submission" date="2020-03" db="EMBL/GenBank/DDBJ databases">
        <title>Ferranicluibacter endophyticum gen. nov., sp. nov., a new genus isolated from Rubus ulmifolius Schott. stem.</title>
        <authorList>
            <person name="Roca-Couso R."/>
            <person name="Flores-Felix J.D."/>
            <person name="Igual J.M."/>
            <person name="Rivas R."/>
        </authorList>
    </citation>
    <scope>NUCLEOTIDE SEQUENCE</scope>
    <source>
        <strain evidence="5">CRRU44</strain>
    </source>
</reference>
<dbReference type="AlphaFoldDB" id="A0AA43ZFA7"/>
<evidence type="ECO:0000259" key="4">
    <source>
        <dbReference type="Pfam" id="PF02826"/>
    </source>
</evidence>
<dbReference type="InterPro" id="IPR050223">
    <property type="entry name" value="D-isomer_2-hydroxyacid_DH"/>
</dbReference>
<dbReference type="RefSeq" id="WP_167129699.1">
    <property type="nucleotide sequence ID" value="NZ_JAANCM010000006.1"/>
</dbReference>
<dbReference type="EMBL" id="JAANCM010000006">
    <property type="protein sequence ID" value="NHT76812.1"/>
    <property type="molecule type" value="Genomic_DNA"/>
</dbReference>
<keyword evidence="6" id="KW-1185">Reference proteome</keyword>
<accession>A0AA43ZFA7</accession>
<name>A0AA43ZFA7_9HYPH</name>
<evidence type="ECO:0000256" key="1">
    <source>
        <dbReference type="ARBA" id="ARBA00023002"/>
    </source>
</evidence>
<sequence>MKCLLVQPIHADGIAILRDAGIDVELCPDADMETVASRIKGCHAVITRDAGLSARAILASDVLKVIVVHGAGHDGVDKAQAAAKSILVCNTPGANAQSVSELALGLALAAARLIPAADRAVRDGASGFREAGMFHELAGKTALIVGWGATGAGLGRMLHAALGMEVLVHSPRSADTGPFERVATLADGLGRADLISLHTPLREETRGLIGTAALALTKPGAILINTARAGLIDEAALAEALLQGRIAAAGLDVYTPQAPQGPLSASQRVIFTPHLGGTTPEALQRVATGAAGHVLTALSGQRPATTIHPPQDAIDPADRAAAVETVKVAIMEGGARHG</sequence>
<dbReference type="Pfam" id="PF02826">
    <property type="entry name" value="2-Hacid_dh_C"/>
    <property type="match status" value="1"/>
</dbReference>
<dbReference type="Proteomes" id="UP001155840">
    <property type="component" value="Unassembled WGS sequence"/>
</dbReference>
<dbReference type="InterPro" id="IPR006140">
    <property type="entry name" value="D-isomer_DH_NAD-bd"/>
</dbReference>
<dbReference type="Gene3D" id="3.40.50.720">
    <property type="entry name" value="NAD(P)-binding Rossmann-like Domain"/>
    <property type="match status" value="2"/>
</dbReference>
<organism evidence="5 6">
    <name type="scientific">Ferranicluibacter rubi</name>
    <dbReference type="NCBI Taxonomy" id="2715133"/>
    <lineage>
        <taxon>Bacteria</taxon>
        <taxon>Pseudomonadati</taxon>
        <taxon>Pseudomonadota</taxon>
        <taxon>Alphaproteobacteria</taxon>
        <taxon>Hyphomicrobiales</taxon>
        <taxon>Rhizobiaceae</taxon>
        <taxon>Ferranicluibacter</taxon>
    </lineage>
</organism>
<dbReference type="InterPro" id="IPR006139">
    <property type="entry name" value="D-isomer_2_OHA_DH_cat_dom"/>
</dbReference>
<evidence type="ECO:0000313" key="6">
    <source>
        <dbReference type="Proteomes" id="UP001155840"/>
    </source>
</evidence>
<dbReference type="SUPFAM" id="SSF51735">
    <property type="entry name" value="NAD(P)-binding Rossmann-fold domains"/>
    <property type="match status" value="1"/>
</dbReference>
<dbReference type="Pfam" id="PF00389">
    <property type="entry name" value="2-Hacid_dh"/>
    <property type="match status" value="1"/>
</dbReference>
<dbReference type="InterPro" id="IPR036291">
    <property type="entry name" value="NAD(P)-bd_dom_sf"/>
</dbReference>
<protein>
    <submittedName>
        <fullName evidence="5">3-phosphoglycerate dehydrogenase</fullName>
    </submittedName>
</protein>
<dbReference type="GO" id="GO:0051287">
    <property type="term" value="F:NAD binding"/>
    <property type="evidence" value="ECO:0007669"/>
    <property type="project" value="InterPro"/>
</dbReference>
<dbReference type="GO" id="GO:0005829">
    <property type="term" value="C:cytosol"/>
    <property type="evidence" value="ECO:0007669"/>
    <property type="project" value="TreeGrafter"/>
</dbReference>